<comment type="caution">
    <text evidence="1">The sequence shown here is derived from an EMBL/GenBank/DDBJ whole genome shotgun (WGS) entry which is preliminary data.</text>
</comment>
<sequence length="199" mass="22465">MSSKEIHIEFTNEHVVRYNGEAFKLLFAVGMGGNPTFNVIAKTYNIAPKLIISWHDEFKIAATRSHFHDGGRIEYATDPASIKFDQVYTLPSSWIDGEITDEELPEKSFKMVNDTDGEAAAVVFKRIDGKHLPIYVSHPPIDSQGNELLTPSDTVALWFQPWGKTGSMVSVNKRDISTFDLQHQYELKLKFDGSKFIVV</sequence>
<evidence type="ECO:0000313" key="1">
    <source>
        <dbReference type="EMBL" id="CAG7555156.1"/>
    </source>
</evidence>
<organism evidence="1 2">
    <name type="scientific">Fusarium equiseti</name>
    <name type="common">Fusarium scirpi</name>
    <dbReference type="NCBI Taxonomy" id="61235"/>
    <lineage>
        <taxon>Eukaryota</taxon>
        <taxon>Fungi</taxon>
        <taxon>Dikarya</taxon>
        <taxon>Ascomycota</taxon>
        <taxon>Pezizomycotina</taxon>
        <taxon>Sordariomycetes</taxon>
        <taxon>Hypocreomycetidae</taxon>
        <taxon>Hypocreales</taxon>
        <taxon>Nectriaceae</taxon>
        <taxon>Fusarium</taxon>
        <taxon>Fusarium incarnatum-equiseti species complex</taxon>
    </lineage>
</organism>
<name>A0A8J2N6I7_FUSEQ</name>
<protein>
    <submittedName>
        <fullName evidence="1">Uncharacterized protein</fullName>
    </submittedName>
</protein>
<evidence type="ECO:0000313" key="2">
    <source>
        <dbReference type="Proteomes" id="UP000693738"/>
    </source>
</evidence>
<gene>
    <name evidence="1" type="ORF">FEQUK3_LOCUS896</name>
</gene>
<proteinExistence type="predicted"/>
<accession>A0A8J2N6I7</accession>
<reference evidence="1" key="1">
    <citation type="submission" date="2021-05" db="EMBL/GenBank/DDBJ databases">
        <authorList>
            <person name="Khan N."/>
        </authorList>
    </citation>
    <scope>NUCLEOTIDE SEQUENCE</scope>
</reference>
<dbReference type="Proteomes" id="UP000693738">
    <property type="component" value="Unassembled WGS sequence"/>
</dbReference>
<dbReference type="AlphaFoldDB" id="A0A8J2N6I7"/>
<dbReference type="EMBL" id="CAJSTJ010000044">
    <property type="protein sequence ID" value="CAG7555156.1"/>
    <property type="molecule type" value="Genomic_DNA"/>
</dbReference>